<accession>A0A6G4V4W7</accession>
<protein>
    <submittedName>
        <fullName evidence="7">Aminotransferase class V-fold PLP-dependent enzyme</fullName>
    </submittedName>
</protein>
<feature type="region of interest" description="Disordered" evidence="5">
    <location>
        <begin position="1"/>
        <end position="24"/>
    </location>
</feature>
<dbReference type="PROSITE" id="PS00595">
    <property type="entry name" value="AA_TRANSFER_CLASS_5"/>
    <property type="match status" value="1"/>
</dbReference>
<dbReference type="Proteomes" id="UP000472335">
    <property type="component" value="Unassembled WGS sequence"/>
</dbReference>
<feature type="domain" description="Aminotransferase class V" evidence="6">
    <location>
        <begin position="47"/>
        <end position="410"/>
    </location>
</feature>
<comment type="cofactor">
    <cofactor evidence="1 4">
        <name>pyridoxal 5'-phosphate</name>
        <dbReference type="ChEBI" id="CHEBI:597326"/>
    </cofactor>
</comment>
<dbReference type="EMBL" id="JAAKZY010000042">
    <property type="protein sequence ID" value="NGO09021.1"/>
    <property type="molecule type" value="Genomic_DNA"/>
</dbReference>
<dbReference type="Gene3D" id="3.90.1150.10">
    <property type="entry name" value="Aspartate Aminotransferase, domain 1"/>
    <property type="match status" value="1"/>
</dbReference>
<dbReference type="PANTHER" id="PTHR43586:SF24">
    <property type="entry name" value="BLR4730 PROTEIN"/>
    <property type="match status" value="1"/>
</dbReference>
<evidence type="ECO:0000256" key="3">
    <source>
        <dbReference type="RuleBase" id="RU004075"/>
    </source>
</evidence>
<evidence type="ECO:0000256" key="1">
    <source>
        <dbReference type="ARBA" id="ARBA00001933"/>
    </source>
</evidence>
<evidence type="ECO:0000313" key="8">
    <source>
        <dbReference type="Proteomes" id="UP000472335"/>
    </source>
</evidence>
<dbReference type="InterPro" id="IPR015421">
    <property type="entry name" value="PyrdxlP-dep_Trfase_major"/>
</dbReference>
<comment type="caution">
    <text evidence="7">The sequence shown here is derived from an EMBL/GenBank/DDBJ whole genome shotgun (WGS) entry which is preliminary data.</text>
</comment>
<dbReference type="GO" id="GO:0008483">
    <property type="term" value="F:transaminase activity"/>
    <property type="evidence" value="ECO:0007669"/>
    <property type="project" value="UniProtKB-KW"/>
</dbReference>
<dbReference type="Pfam" id="PF00266">
    <property type="entry name" value="Aminotran_5"/>
    <property type="match status" value="1"/>
</dbReference>
<reference evidence="7 8" key="1">
    <citation type="submission" date="2020-02" db="EMBL/GenBank/DDBJ databases">
        <title>Whole-genome analyses of novel actinobacteria.</title>
        <authorList>
            <person name="Sahin N."/>
            <person name="Gencbay T."/>
        </authorList>
    </citation>
    <scope>NUCLEOTIDE SEQUENCE [LARGE SCALE GENOMIC DNA]</scope>
    <source>
        <strain evidence="7 8">HC44</strain>
    </source>
</reference>
<organism evidence="7 8">
    <name type="scientific">Streptomyces scabichelini</name>
    <dbReference type="NCBI Taxonomy" id="2711217"/>
    <lineage>
        <taxon>Bacteria</taxon>
        <taxon>Bacillati</taxon>
        <taxon>Actinomycetota</taxon>
        <taxon>Actinomycetes</taxon>
        <taxon>Kitasatosporales</taxon>
        <taxon>Streptomycetaceae</taxon>
        <taxon>Streptomyces</taxon>
    </lineage>
</organism>
<name>A0A6G4V4W7_9ACTN</name>
<dbReference type="AlphaFoldDB" id="A0A6G4V4W7"/>
<dbReference type="InterPro" id="IPR015424">
    <property type="entry name" value="PyrdxlP-dep_Trfase"/>
</dbReference>
<gene>
    <name evidence="7" type="ORF">G5C60_15780</name>
</gene>
<comment type="similarity">
    <text evidence="3">Belongs to the class-V pyridoxal-phosphate-dependent aminotransferase family.</text>
</comment>
<dbReference type="InterPro" id="IPR000192">
    <property type="entry name" value="Aminotrans_V_dom"/>
</dbReference>
<keyword evidence="7" id="KW-0032">Aminotransferase</keyword>
<evidence type="ECO:0000259" key="6">
    <source>
        <dbReference type="Pfam" id="PF00266"/>
    </source>
</evidence>
<dbReference type="PANTHER" id="PTHR43586">
    <property type="entry name" value="CYSTEINE DESULFURASE"/>
    <property type="match status" value="1"/>
</dbReference>
<proteinExistence type="inferred from homology"/>
<sequence>MGARELTATRNVRQPAWHSDHPDYSDYSSEDIARARADTPGCTKVVHFNNAGAALMPRQVVEAATRHLHLEADMGGYEAAAHAAESIESVYDSAARLLGCDREEIALVDNATRAWDMAFYGIPFRRGDRVLTSMAEYGSNFIAYLQVAERYGVQVDVIPNDEYGQISVDALRAAVDERVRVISVTHVPTNGGLVNPAAEVGKIARAAGALYLLDACQSVGQLAVDVGEIGCDLLSTTGRKYLRGPRGTGLLYVRRAVLDQLVPPVLDLHAATWTARDRYEMRPDARRFETWEANYAAQLGLGAAIDHALGWGLPRIQTRVTALAESLRGRLAELPGVRVRDLGVQRCGITTFTVDGVDADRVKSSLAGQGINISVSRTPSTRLDMDDRGLKEVLRASVHYYNTEDEIGALIRAVRGETRAVACP</sequence>
<keyword evidence="8" id="KW-1185">Reference proteome</keyword>
<dbReference type="SUPFAM" id="SSF53383">
    <property type="entry name" value="PLP-dependent transferases"/>
    <property type="match status" value="1"/>
</dbReference>
<dbReference type="Gene3D" id="3.40.640.10">
    <property type="entry name" value="Type I PLP-dependent aspartate aminotransferase-like (Major domain)"/>
    <property type="match status" value="1"/>
</dbReference>
<dbReference type="InterPro" id="IPR020578">
    <property type="entry name" value="Aminotrans_V_PyrdxlP_BS"/>
</dbReference>
<evidence type="ECO:0000313" key="7">
    <source>
        <dbReference type="EMBL" id="NGO09021.1"/>
    </source>
</evidence>
<keyword evidence="2" id="KW-0663">Pyridoxal phosphate</keyword>
<evidence type="ECO:0000256" key="2">
    <source>
        <dbReference type="ARBA" id="ARBA00022898"/>
    </source>
</evidence>
<evidence type="ECO:0000256" key="5">
    <source>
        <dbReference type="SAM" id="MobiDB-lite"/>
    </source>
</evidence>
<evidence type="ECO:0000256" key="4">
    <source>
        <dbReference type="RuleBase" id="RU004504"/>
    </source>
</evidence>
<dbReference type="InterPro" id="IPR015422">
    <property type="entry name" value="PyrdxlP-dep_Trfase_small"/>
</dbReference>
<keyword evidence="7" id="KW-0808">Transferase</keyword>